<gene>
    <name evidence="1" type="ORF">Cpap_2002</name>
</gene>
<proteinExistence type="predicted"/>
<dbReference type="Proteomes" id="UP000003860">
    <property type="component" value="Unassembled WGS sequence"/>
</dbReference>
<evidence type="ECO:0000313" key="1">
    <source>
        <dbReference type="EMBL" id="EGD47419.1"/>
    </source>
</evidence>
<evidence type="ECO:0000313" key="2">
    <source>
        <dbReference type="Proteomes" id="UP000003860"/>
    </source>
</evidence>
<sequence>MEKREVMNEIKETVYKITGIKIEDENDNIIGCHHNYPIIYAIYIVDELEKIFGKEISNIFAENDYNVWKLSNLADAIINICGNSLEKLQAV</sequence>
<comment type="caution">
    <text evidence="1">The sequence shown here is derived from an EMBL/GenBank/DDBJ whole genome shotgun (WGS) entry which is preliminary data.</text>
</comment>
<evidence type="ECO:0008006" key="3">
    <source>
        <dbReference type="Google" id="ProtNLM"/>
    </source>
</evidence>
<dbReference type="OrthoDB" id="1739721at2"/>
<reference evidence="1" key="1">
    <citation type="submission" date="2009-07" db="EMBL/GenBank/DDBJ databases">
        <authorList>
            <consortium name="US DOE Joint Genome Institute (JGI-PGF)"/>
            <person name="Lucas S."/>
            <person name="Copeland A."/>
            <person name="Lapidus A."/>
            <person name="Glavina del Rio T."/>
            <person name="Tice H."/>
            <person name="Bruce D."/>
            <person name="Goodwin L."/>
            <person name="Pitluck S."/>
            <person name="Larimer F."/>
            <person name="Land M.L."/>
            <person name="Mouttaki H."/>
            <person name="He Z."/>
            <person name="Zhou J."/>
            <person name="Hemme C.L."/>
        </authorList>
    </citation>
    <scope>NUCLEOTIDE SEQUENCE</scope>
    <source>
        <strain evidence="1">DSM 2782</strain>
    </source>
</reference>
<keyword evidence="2" id="KW-1185">Reference proteome</keyword>
<organism evidence="1 2">
    <name type="scientific">Ruminiclostridium papyrosolvens DSM 2782</name>
    <dbReference type="NCBI Taxonomy" id="588581"/>
    <lineage>
        <taxon>Bacteria</taxon>
        <taxon>Bacillati</taxon>
        <taxon>Bacillota</taxon>
        <taxon>Clostridia</taxon>
        <taxon>Eubacteriales</taxon>
        <taxon>Oscillospiraceae</taxon>
        <taxon>Ruminiclostridium</taxon>
    </lineage>
</organism>
<accession>F1TDX3</accession>
<dbReference type="STRING" id="588581.Cpap_2002"/>
<dbReference type="eggNOG" id="ENOG503416P">
    <property type="taxonomic scope" value="Bacteria"/>
</dbReference>
<dbReference type="AlphaFoldDB" id="F1TDX3"/>
<dbReference type="EMBL" id="ACXX02000008">
    <property type="protein sequence ID" value="EGD47419.1"/>
    <property type="molecule type" value="Genomic_DNA"/>
</dbReference>
<protein>
    <recommendedName>
        <fullName evidence="3">Acyl carrier protein</fullName>
    </recommendedName>
</protein>
<reference evidence="1" key="2">
    <citation type="submission" date="2011-01" db="EMBL/GenBank/DDBJ databases">
        <title>The Non-contiguous Finished genome of Clostridium papyrosolvens.</title>
        <authorList>
            <person name="Lucas S."/>
            <person name="Copeland A."/>
            <person name="Lapidus A."/>
            <person name="Cheng J.-F."/>
            <person name="Goodwin L."/>
            <person name="Pitluck S."/>
            <person name="Misra M."/>
            <person name="Chertkov O."/>
            <person name="Detter J.C."/>
            <person name="Han C."/>
            <person name="Tapia R."/>
            <person name="Land M."/>
            <person name="Hauser L."/>
            <person name="Kyrpides N."/>
            <person name="Ivanova N."/>
            <person name="Pagani I."/>
            <person name="Mouttaki H."/>
            <person name="He Z."/>
            <person name="Zhou J."/>
            <person name="Hemme C.L."/>
            <person name="Woyke T."/>
        </authorList>
    </citation>
    <scope>NUCLEOTIDE SEQUENCE [LARGE SCALE GENOMIC DNA]</scope>
    <source>
        <strain evidence="1">DSM 2782</strain>
    </source>
</reference>
<dbReference type="RefSeq" id="WP_004619871.1">
    <property type="nucleotide sequence ID" value="NZ_ACXX02000008.1"/>
</dbReference>
<name>F1TDX3_9FIRM</name>